<dbReference type="EMBL" id="UINC01000663">
    <property type="protein sequence ID" value="SUZ59094.1"/>
    <property type="molecule type" value="Genomic_DNA"/>
</dbReference>
<dbReference type="InterPro" id="IPR050397">
    <property type="entry name" value="Env_Response_Regulators"/>
</dbReference>
<accession>A0A381NY30</accession>
<dbReference type="InterPro" id="IPR000595">
    <property type="entry name" value="cNMP-bd_dom"/>
</dbReference>
<feature type="non-terminal residue" evidence="2">
    <location>
        <position position="1"/>
    </location>
</feature>
<gene>
    <name evidence="2" type="ORF">METZ01_LOCUS11948</name>
</gene>
<dbReference type="InterPro" id="IPR014710">
    <property type="entry name" value="RmlC-like_jellyroll"/>
</dbReference>
<dbReference type="AlphaFoldDB" id="A0A381NY30"/>
<proteinExistence type="predicted"/>
<dbReference type="InterPro" id="IPR018490">
    <property type="entry name" value="cNMP-bd_dom_sf"/>
</dbReference>
<dbReference type="Pfam" id="PF00027">
    <property type="entry name" value="cNMP_binding"/>
    <property type="match status" value="2"/>
</dbReference>
<dbReference type="GO" id="GO:0005829">
    <property type="term" value="C:cytosol"/>
    <property type="evidence" value="ECO:0007669"/>
    <property type="project" value="TreeGrafter"/>
</dbReference>
<dbReference type="SMART" id="SM00100">
    <property type="entry name" value="cNMP"/>
    <property type="match status" value="2"/>
</dbReference>
<dbReference type="CDD" id="cd00038">
    <property type="entry name" value="CAP_ED"/>
    <property type="match status" value="2"/>
</dbReference>
<dbReference type="PROSITE" id="PS50042">
    <property type="entry name" value="CNMP_BINDING_3"/>
    <property type="match status" value="2"/>
</dbReference>
<name>A0A381NY30_9ZZZZ</name>
<organism evidence="2">
    <name type="scientific">marine metagenome</name>
    <dbReference type="NCBI Taxonomy" id="408172"/>
    <lineage>
        <taxon>unclassified sequences</taxon>
        <taxon>metagenomes</taxon>
        <taxon>ecological metagenomes</taxon>
    </lineage>
</organism>
<dbReference type="GO" id="GO:0003700">
    <property type="term" value="F:DNA-binding transcription factor activity"/>
    <property type="evidence" value="ECO:0007669"/>
    <property type="project" value="TreeGrafter"/>
</dbReference>
<dbReference type="SUPFAM" id="SSF51206">
    <property type="entry name" value="cAMP-binding domain-like"/>
    <property type="match status" value="2"/>
</dbReference>
<reference evidence="2" key="1">
    <citation type="submission" date="2018-05" db="EMBL/GenBank/DDBJ databases">
        <authorList>
            <person name="Lanie J.A."/>
            <person name="Ng W.-L."/>
            <person name="Kazmierczak K.M."/>
            <person name="Andrzejewski T.M."/>
            <person name="Davidsen T.M."/>
            <person name="Wayne K.J."/>
            <person name="Tettelin H."/>
            <person name="Glass J.I."/>
            <person name="Rusch D."/>
            <person name="Podicherti R."/>
            <person name="Tsui H.-C.T."/>
            <person name="Winkler M.E."/>
        </authorList>
    </citation>
    <scope>NUCLEOTIDE SEQUENCE</scope>
</reference>
<sequence>VKNKAENNDIFLNLKKCSLFEDLTDTEKSTVSLLSTLITRPKDTELFSQGEKSSDIYVVASGSVDVFIKEGLENKMKIGTYQEGSFFGELGYFLKETRIGTALTTMETTVIVISKTLYDLPTIFRTPGFVGFLKRIANRAGTTLKDISQAMTASKNSVFQALDHLPEHSVEDTNLKERRKDGNTFDIDNLLHLHIFKRFNKDDLVTLCSKSFRVDFKKGELIFPENSVGSSFYIIVSGAVLICKTFLINGETKHAKLALLPPGRPLGHLSFFDNSKRSASAIACERTTVMEIELETYTELVCTVSDETDVAFELLEGFIDDLSVAMLNTLRSLVYASSRKKLNA</sequence>
<evidence type="ECO:0000313" key="2">
    <source>
        <dbReference type="EMBL" id="SUZ59094.1"/>
    </source>
</evidence>
<feature type="domain" description="Cyclic nucleotide-binding" evidence="1">
    <location>
        <begin position="195"/>
        <end position="301"/>
    </location>
</feature>
<evidence type="ECO:0000259" key="1">
    <source>
        <dbReference type="PROSITE" id="PS50042"/>
    </source>
</evidence>
<dbReference type="PANTHER" id="PTHR24567">
    <property type="entry name" value="CRP FAMILY TRANSCRIPTIONAL REGULATORY PROTEIN"/>
    <property type="match status" value="1"/>
</dbReference>
<feature type="domain" description="Cyclic nucleotide-binding" evidence="1">
    <location>
        <begin position="19"/>
        <end position="118"/>
    </location>
</feature>
<dbReference type="Gene3D" id="2.60.120.10">
    <property type="entry name" value="Jelly Rolls"/>
    <property type="match status" value="2"/>
</dbReference>
<dbReference type="PANTHER" id="PTHR24567:SF26">
    <property type="entry name" value="REGULATORY PROTEIN YEIL"/>
    <property type="match status" value="1"/>
</dbReference>
<protein>
    <recommendedName>
        <fullName evidence="1">Cyclic nucleotide-binding domain-containing protein</fullName>
    </recommendedName>
</protein>